<keyword evidence="3" id="KW-1185">Reference proteome</keyword>
<feature type="chain" id="PRO_5046331061" evidence="1">
    <location>
        <begin position="19"/>
        <end position="137"/>
    </location>
</feature>
<reference evidence="2 3" key="1">
    <citation type="submission" date="2023-09" db="EMBL/GenBank/DDBJ databases">
        <title>Complete-Gapless Cercospora beticola genome.</title>
        <authorList>
            <person name="Wyatt N.A."/>
            <person name="Spanner R.E."/>
            <person name="Bolton M.D."/>
        </authorList>
    </citation>
    <scope>NUCLEOTIDE SEQUENCE [LARGE SCALE GENOMIC DNA]</scope>
    <source>
        <strain evidence="2">Cb09-40</strain>
    </source>
</reference>
<name>A0ABZ0NAN5_CERBT</name>
<dbReference type="EMBL" id="CP134184">
    <property type="protein sequence ID" value="WPA96592.1"/>
    <property type="molecule type" value="Genomic_DNA"/>
</dbReference>
<evidence type="ECO:0000256" key="1">
    <source>
        <dbReference type="SAM" id="SignalP"/>
    </source>
</evidence>
<accession>A0ABZ0NAN5</accession>
<dbReference type="RefSeq" id="XP_065458158.1">
    <property type="nucleotide sequence ID" value="XM_065602086.1"/>
</dbReference>
<feature type="signal peptide" evidence="1">
    <location>
        <begin position="1"/>
        <end position="18"/>
    </location>
</feature>
<dbReference type="GeneID" id="90643731"/>
<sequence length="137" mass="15103">MKYSIICAITTIFGAASAAPIFEWDPNSIAYTGGWKRAAIAEAQRFPRIGGGITCMAISCTHPELYRPFNGKLGQRSADAKPIFEWDPNSIVYTGPEKRDAQQLSPNVRLDGDDVIAWGIRMPNRKFTLDRPGFGPV</sequence>
<evidence type="ECO:0000313" key="3">
    <source>
        <dbReference type="Proteomes" id="UP001302367"/>
    </source>
</evidence>
<keyword evidence="1" id="KW-0732">Signal</keyword>
<organism evidence="2 3">
    <name type="scientific">Cercospora beticola</name>
    <name type="common">Sugarbeet leaf spot fungus</name>
    <dbReference type="NCBI Taxonomy" id="122368"/>
    <lineage>
        <taxon>Eukaryota</taxon>
        <taxon>Fungi</taxon>
        <taxon>Dikarya</taxon>
        <taxon>Ascomycota</taxon>
        <taxon>Pezizomycotina</taxon>
        <taxon>Dothideomycetes</taxon>
        <taxon>Dothideomycetidae</taxon>
        <taxon>Mycosphaerellales</taxon>
        <taxon>Mycosphaerellaceae</taxon>
        <taxon>Cercospora</taxon>
    </lineage>
</organism>
<evidence type="ECO:0000313" key="2">
    <source>
        <dbReference type="EMBL" id="WPA96592.1"/>
    </source>
</evidence>
<dbReference type="Proteomes" id="UP001302367">
    <property type="component" value="Chromosome 1"/>
</dbReference>
<gene>
    <name evidence="2" type="ORF">RHO25_001199</name>
</gene>
<proteinExistence type="predicted"/>
<protein>
    <submittedName>
        <fullName evidence="2">Uncharacterized protein</fullName>
    </submittedName>
</protein>